<dbReference type="EMBL" id="PVLR01000026">
    <property type="protein sequence ID" value="PRD68591.1"/>
    <property type="molecule type" value="Genomic_DNA"/>
</dbReference>
<dbReference type="PANTHER" id="PTHR35272:SF3">
    <property type="entry name" value="THIOL:DISULFIDE INTERCHANGE PROTEIN DSBC"/>
    <property type="match status" value="1"/>
</dbReference>
<feature type="domain" description="Disulphide bond isomerase DsbC/G N-terminal" evidence="8">
    <location>
        <begin position="22"/>
        <end position="87"/>
    </location>
</feature>
<accession>A0A2S9KDQ4</accession>
<dbReference type="InterPro" id="IPR051470">
    <property type="entry name" value="Thiol:disulfide_interchange"/>
</dbReference>
<dbReference type="AlphaFoldDB" id="A0A2S9KDQ4"/>
<dbReference type="InterPro" id="IPR009094">
    <property type="entry name" value="DiS-bond_isomerase_DsbC/G_N_sf"/>
</dbReference>
<comment type="subcellular location">
    <subcellularLocation>
        <location evidence="1 7">Periplasm</location>
    </subcellularLocation>
</comment>
<sequence>MIERALSLVLVAALAVPALARAEEPAALVEKFRQLYPKTTFREVRPSQLPGLYEVVMGENIAYTDESGRYFIFGHLFDMRRQLDLTAQRKLDGRRSDFPAPYLAQAIRTVRGNGSRSLAVFSDPDCPYCRQLEAELARLDNVTIHTFLYPLEALHPEARTRAVSVWCAPDRARAWSDLMLTGRKPRLVACDNPIDDNLVLGSRLGVVGTPTLIAVDGRVLPGSASAEKIDQWLGGVNSGTQDAGKGADQ</sequence>
<comment type="caution">
    <text evidence="10">The sequence shown here is derived from an EMBL/GenBank/DDBJ whole genome shotgun (WGS) entry which is preliminary data.</text>
</comment>
<dbReference type="InterPro" id="IPR036249">
    <property type="entry name" value="Thioredoxin-like_sf"/>
</dbReference>
<proteinExistence type="inferred from homology"/>
<keyword evidence="6 7" id="KW-0676">Redox-active center</keyword>
<evidence type="ECO:0000256" key="6">
    <source>
        <dbReference type="ARBA" id="ARBA00023284"/>
    </source>
</evidence>
<comment type="similarity">
    <text evidence="2 7">Belongs to the thioredoxin family. DsbC subfamily.</text>
</comment>
<evidence type="ECO:0000256" key="1">
    <source>
        <dbReference type="ARBA" id="ARBA00004418"/>
    </source>
</evidence>
<keyword evidence="5" id="KW-1015">Disulfide bond</keyword>
<dbReference type="Proteomes" id="UP000238326">
    <property type="component" value="Unassembled WGS sequence"/>
</dbReference>
<feature type="chain" id="PRO_5015374904" description="Thiol:disulfide interchange protein" evidence="7">
    <location>
        <begin position="23"/>
        <end position="249"/>
    </location>
</feature>
<dbReference type="CDD" id="cd03020">
    <property type="entry name" value="DsbA_DsbC_DsbG"/>
    <property type="match status" value="1"/>
</dbReference>
<evidence type="ECO:0000259" key="8">
    <source>
        <dbReference type="Pfam" id="PF10411"/>
    </source>
</evidence>
<dbReference type="SUPFAM" id="SSF54423">
    <property type="entry name" value="DsbC/DsbG N-terminal domain-like"/>
    <property type="match status" value="1"/>
</dbReference>
<dbReference type="InterPro" id="IPR018950">
    <property type="entry name" value="DiS-bond_isomerase_DsbC/G_N"/>
</dbReference>
<keyword evidence="4 7" id="KW-0574">Periplasm</keyword>
<dbReference type="GO" id="GO:0016853">
    <property type="term" value="F:isomerase activity"/>
    <property type="evidence" value="ECO:0007669"/>
    <property type="project" value="UniProtKB-KW"/>
</dbReference>
<dbReference type="RefSeq" id="WP_105729837.1">
    <property type="nucleotide sequence ID" value="NZ_PVLR01000026.1"/>
</dbReference>
<evidence type="ECO:0000259" key="9">
    <source>
        <dbReference type="Pfam" id="PF13098"/>
    </source>
</evidence>
<dbReference type="Pfam" id="PF10411">
    <property type="entry name" value="DsbC_N"/>
    <property type="match status" value="1"/>
</dbReference>
<feature type="signal peptide" evidence="7">
    <location>
        <begin position="1"/>
        <end position="22"/>
    </location>
</feature>
<dbReference type="InterPro" id="IPR033954">
    <property type="entry name" value="DiS-bond_Isoase_DsbC/G"/>
</dbReference>
<comment type="function">
    <text evidence="7">Required for disulfide bond formation in some periplasmic proteins. Acts by transferring its disulfide bond to other proteins and is reduced in the process.</text>
</comment>
<dbReference type="OrthoDB" id="12976at2"/>
<gene>
    <name evidence="10" type="ORF">C6P61_10230</name>
</gene>
<evidence type="ECO:0000256" key="2">
    <source>
        <dbReference type="ARBA" id="ARBA00009813"/>
    </source>
</evidence>
<evidence type="ECO:0000256" key="7">
    <source>
        <dbReference type="RuleBase" id="RU364038"/>
    </source>
</evidence>
<keyword evidence="11" id="KW-1185">Reference proteome</keyword>
<evidence type="ECO:0000313" key="11">
    <source>
        <dbReference type="Proteomes" id="UP000238326"/>
    </source>
</evidence>
<evidence type="ECO:0000256" key="5">
    <source>
        <dbReference type="ARBA" id="ARBA00023157"/>
    </source>
</evidence>
<protein>
    <recommendedName>
        <fullName evidence="7">Thiol:disulfide interchange protein</fullName>
    </recommendedName>
</protein>
<organism evidence="10 11">
    <name type="scientific">Malikia spinosa</name>
    <dbReference type="NCBI Taxonomy" id="86180"/>
    <lineage>
        <taxon>Bacteria</taxon>
        <taxon>Pseudomonadati</taxon>
        <taxon>Pseudomonadota</taxon>
        <taxon>Betaproteobacteria</taxon>
        <taxon>Burkholderiales</taxon>
        <taxon>Comamonadaceae</taxon>
        <taxon>Malikia</taxon>
    </lineage>
</organism>
<reference evidence="10 11" key="1">
    <citation type="submission" date="2018-03" db="EMBL/GenBank/DDBJ databases">
        <title>Comparative genomics illustrates the genes involved in a hyperalkaliphilic mechanisms of Serpentinomonas isolated from highly-alkaline calcium-rich serpentinized springs.</title>
        <authorList>
            <person name="Suzuki S."/>
            <person name="Ishii S."/>
            <person name="Walworth N."/>
            <person name="Bird L."/>
            <person name="Kuenen J.G."/>
            <person name="Nealson K.H."/>
        </authorList>
    </citation>
    <scope>NUCLEOTIDE SEQUENCE [LARGE SCALE GENOMIC DNA]</scope>
    <source>
        <strain evidence="10 11">83</strain>
    </source>
</reference>
<evidence type="ECO:0000256" key="3">
    <source>
        <dbReference type="ARBA" id="ARBA00022729"/>
    </source>
</evidence>
<name>A0A2S9KDQ4_9BURK</name>
<dbReference type="SUPFAM" id="SSF52833">
    <property type="entry name" value="Thioredoxin-like"/>
    <property type="match status" value="1"/>
</dbReference>
<keyword evidence="10" id="KW-0413">Isomerase</keyword>
<dbReference type="InterPro" id="IPR012336">
    <property type="entry name" value="Thioredoxin-like_fold"/>
</dbReference>
<dbReference type="PANTHER" id="PTHR35272">
    <property type="entry name" value="THIOL:DISULFIDE INTERCHANGE PROTEIN DSBC-RELATED"/>
    <property type="match status" value="1"/>
</dbReference>
<feature type="domain" description="Thioredoxin-like fold" evidence="9">
    <location>
        <begin position="111"/>
        <end position="233"/>
    </location>
</feature>
<keyword evidence="3 7" id="KW-0732">Signal</keyword>
<dbReference type="Pfam" id="PF13098">
    <property type="entry name" value="Thioredoxin_2"/>
    <property type="match status" value="1"/>
</dbReference>
<evidence type="ECO:0000313" key="10">
    <source>
        <dbReference type="EMBL" id="PRD68591.1"/>
    </source>
</evidence>
<evidence type="ECO:0000256" key="4">
    <source>
        <dbReference type="ARBA" id="ARBA00022764"/>
    </source>
</evidence>
<dbReference type="Gene3D" id="3.40.30.10">
    <property type="entry name" value="Glutaredoxin"/>
    <property type="match status" value="1"/>
</dbReference>
<dbReference type="Gene3D" id="3.10.450.70">
    <property type="entry name" value="Disulphide bond isomerase, DsbC/G, N-terminal"/>
    <property type="match status" value="1"/>
</dbReference>
<dbReference type="GO" id="GO:0042597">
    <property type="term" value="C:periplasmic space"/>
    <property type="evidence" value="ECO:0007669"/>
    <property type="project" value="UniProtKB-SubCell"/>
</dbReference>